<dbReference type="InterPro" id="IPR000871">
    <property type="entry name" value="Beta-lactam_class-A"/>
</dbReference>
<dbReference type="InterPro" id="IPR045155">
    <property type="entry name" value="Beta-lactam_cat"/>
</dbReference>
<dbReference type="SUPFAM" id="SSF56601">
    <property type="entry name" value="beta-lactamase/transpeptidase-like"/>
    <property type="match status" value="1"/>
</dbReference>
<dbReference type="PANTHER" id="PTHR35333">
    <property type="entry name" value="BETA-LACTAMASE"/>
    <property type="match status" value="1"/>
</dbReference>
<feature type="signal peptide" evidence="1">
    <location>
        <begin position="1"/>
        <end position="20"/>
    </location>
</feature>
<dbReference type="Gene3D" id="3.40.710.10">
    <property type="entry name" value="DD-peptidase/beta-lactamase superfamily"/>
    <property type="match status" value="1"/>
</dbReference>
<dbReference type="GO" id="GO:0046677">
    <property type="term" value="P:response to antibiotic"/>
    <property type="evidence" value="ECO:0007669"/>
    <property type="project" value="InterPro"/>
</dbReference>
<proteinExistence type="predicted"/>
<dbReference type="InterPro" id="IPR012338">
    <property type="entry name" value="Beta-lactam/transpept-like"/>
</dbReference>
<evidence type="ECO:0000313" key="4">
    <source>
        <dbReference type="Proteomes" id="UP000192288"/>
    </source>
</evidence>
<dbReference type="Proteomes" id="UP000192288">
    <property type="component" value="Unassembled WGS sequence"/>
</dbReference>
<comment type="caution">
    <text evidence="3">The sequence shown here is derived from an EMBL/GenBank/DDBJ whole genome shotgun (WGS) entry which is preliminary data.</text>
</comment>
<name>A0A1X0VDM1_LEUPS</name>
<evidence type="ECO:0000313" key="3">
    <source>
        <dbReference type="EMBL" id="ORI97781.1"/>
    </source>
</evidence>
<dbReference type="EMBL" id="MPLS01000015">
    <property type="protein sequence ID" value="ORI97781.1"/>
    <property type="molecule type" value="Genomic_DNA"/>
</dbReference>
<sequence>MRKILIIFLDSSFIVTSANASSIQNPTTSWKKIIKKTDTDATVIASIRDLSTGKTYTYRNSQTKKIMMASTIKVSILEALMIQKQNAGELLTADEKENATQMIINSDNDAATVLWTEIGGDDGLNNFWQSIGVKITQATYFGETMATASQQNKILDQLYNTKSLLNTTSKAYILSLMSHISETQDWGVSTGAKDVALKNGWMTDYNANNGTWIVNSSGIIDDKYILTIYTTGNSDYQTGVTLVNKLSKAANKQQNKKATTPTSIWDRIKALLV</sequence>
<feature type="domain" description="Beta-lactamase class A catalytic" evidence="2">
    <location>
        <begin position="97"/>
        <end position="208"/>
    </location>
</feature>
<dbReference type="STRING" id="33968.BMS77_00965"/>
<dbReference type="AlphaFoldDB" id="A0A1X0VDM1"/>
<feature type="chain" id="PRO_5013140355" description="Beta-lactamase class A catalytic domain-containing protein" evidence="1">
    <location>
        <begin position="21"/>
        <end position="273"/>
    </location>
</feature>
<keyword evidence="1" id="KW-0732">Signal</keyword>
<dbReference type="GO" id="GO:0030655">
    <property type="term" value="P:beta-lactam antibiotic catabolic process"/>
    <property type="evidence" value="ECO:0007669"/>
    <property type="project" value="InterPro"/>
</dbReference>
<gene>
    <name evidence="3" type="ORF">BMR96_05560</name>
</gene>
<organism evidence="3 4">
    <name type="scientific">Leuconostoc pseudomesenteroides</name>
    <dbReference type="NCBI Taxonomy" id="33968"/>
    <lineage>
        <taxon>Bacteria</taxon>
        <taxon>Bacillati</taxon>
        <taxon>Bacillota</taxon>
        <taxon>Bacilli</taxon>
        <taxon>Lactobacillales</taxon>
        <taxon>Lactobacillaceae</taxon>
        <taxon>Leuconostoc</taxon>
    </lineage>
</organism>
<protein>
    <recommendedName>
        <fullName evidence="2">Beta-lactamase class A catalytic domain-containing protein</fullName>
    </recommendedName>
</protein>
<accession>A0A1X0VDM1</accession>
<dbReference type="RefSeq" id="WP_080518909.1">
    <property type="nucleotide sequence ID" value="NZ_MPLS01000015.1"/>
</dbReference>
<dbReference type="eggNOG" id="COG2367">
    <property type="taxonomic scope" value="Bacteria"/>
</dbReference>
<dbReference type="Pfam" id="PF13354">
    <property type="entry name" value="Beta-lactamase2"/>
    <property type="match status" value="1"/>
</dbReference>
<evidence type="ECO:0000259" key="2">
    <source>
        <dbReference type="Pfam" id="PF13354"/>
    </source>
</evidence>
<reference evidence="3 4" key="1">
    <citation type="journal article" date="2017" name="Front. Microbiol.">
        <title>Genomic Characterization of Dairy Associated Leuconostoc Species and Diversity of Leuconostocs in Undefined Mixed Mesophilic Starter Cultures.</title>
        <authorList>
            <person name="Frantzen C.A."/>
            <person name="Kot W."/>
            <person name="Pedersen T.B."/>
            <person name="Ardo Y.M."/>
            <person name="Broadbent J.R."/>
            <person name="Neve H."/>
            <person name="Hansen L.H."/>
            <person name="Dal Bello F."/>
            <person name="Ostlie H.M."/>
            <person name="Kleppen H.P."/>
            <person name="Vogensen F.K."/>
            <person name="Holo H."/>
        </authorList>
    </citation>
    <scope>NUCLEOTIDE SEQUENCE [LARGE SCALE GENOMIC DNA]</scope>
    <source>
        <strain evidence="3 4">LMGCF08</strain>
    </source>
</reference>
<dbReference type="GO" id="GO:0008800">
    <property type="term" value="F:beta-lactamase activity"/>
    <property type="evidence" value="ECO:0007669"/>
    <property type="project" value="InterPro"/>
</dbReference>
<dbReference type="PANTHER" id="PTHR35333:SF3">
    <property type="entry name" value="BETA-LACTAMASE-TYPE TRANSPEPTIDASE FOLD CONTAINING PROTEIN"/>
    <property type="match status" value="1"/>
</dbReference>
<evidence type="ECO:0000256" key="1">
    <source>
        <dbReference type="SAM" id="SignalP"/>
    </source>
</evidence>